<accession>G4YK57</accession>
<protein>
    <recommendedName>
        <fullName evidence="2">Cas12f1-like TNB domain-containing protein</fullName>
    </recommendedName>
</protein>
<dbReference type="GeneID" id="20650659"/>
<dbReference type="Proteomes" id="UP000002640">
    <property type="component" value="Unassembled WGS sequence"/>
</dbReference>
<organism evidence="3 4">
    <name type="scientific">Phytophthora sojae (strain P6497)</name>
    <name type="common">Soybean stem and root rot agent</name>
    <name type="synonym">Phytophthora megasperma f. sp. glycines</name>
    <dbReference type="NCBI Taxonomy" id="1094619"/>
    <lineage>
        <taxon>Eukaryota</taxon>
        <taxon>Sar</taxon>
        <taxon>Stramenopiles</taxon>
        <taxon>Oomycota</taxon>
        <taxon>Peronosporomycetes</taxon>
        <taxon>Peronosporales</taxon>
        <taxon>Peronosporaceae</taxon>
        <taxon>Phytophthora</taxon>
    </lineage>
</organism>
<feature type="domain" description="Cas12f1-like TNB" evidence="2">
    <location>
        <begin position="63"/>
        <end position="127"/>
    </location>
</feature>
<dbReference type="KEGG" id="psoj:PHYSODRAFT_379213"/>
<evidence type="ECO:0000259" key="2">
    <source>
        <dbReference type="Pfam" id="PF07282"/>
    </source>
</evidence>
<dbReference type="OMA" id="RCASETH"/>
<dbReference type="InParanoid" id="G4YK57"/>
<dbReference type="AlphaFoldDB" id="G4YK57"/>
<proteinExistence type="predicted"/>
<evidence type="ECO:0000256" key="1">
    <source>
        <dbReference type="ARBA" id="ARBA00023125"/>
    </source>
</evidence>
<keyword evidence="4" id="KW-1185">Reference proteome</keyword>
<evidence type="ECO:0000313" key="4">
    <source>
        <dbReference type="Proteomes" id="UP000002640"/>
    </source>
</evidence>
<dbReference type="EMBL" id="JH159151">
    <property type="protein sequence ID" value="EGZ27819.1"/>
    <property type="molecule type" value="Genomic_DNA"/>
</dbReference>
<dbReference type="PANTHER" id="PTHR36172">
    <property type="match status" value="1"/>
</dbReference>
<reference evidence="3 4" key="1">
    <citation type="journal article" date="2006" name="Science">
        <title>Phytophthora genome sequences uncover evolutionary origins and mechanisms of pathogenesis.</title>
        <authorList>
            <person name="Tyler B.M."/>
            <person name="Tripathy S."/>
            <person name="Zhang X."/>
            <person name="Dehal P."/>
            <person name="Jiang R.H."/>
            <person name="Aerts A."/>
            <person name="Arredondo F.D."/>
            <person name="Baxter L."/>
            <person name="Bensasson D."/>
            <person name="Beynon J.L."/>
            <person name="Chapman J."/>
            <person name="Damasceno C.M."/>
            <person name="Dorrance A.E."/>
            <person name="Dou D."/>
            <person name="Dickerman A.W."/>
            <person name="Dubchak I.L."/>
            <person name="Garbelotto M."/>
            <person name="Gijzen M."/>
            <person name="Gordon S.G."/>
            <person name="Govers F."/>
            <person name="Grunwald N.J."/>
            <person name="Huang W."/>
            <person name="Ivors K.L."/>
            <person name="Jones R.W."/>
            <person name="Kamoun S."/>
            <person name="Krampis K."/>
            <person name="Lamour K.H."/>
            <person name="Lee M.K."/>
            <person name="McDonald W.H."/>
            <person name="Medina M."/>
            <person name="Meijer H.J."/>
            <person name="Nordberg E.K."/>
            <person name="Maclean D.J."/>
            <person name="Ospina-Giraldo M.D."/>
            <person name="Morris P.F."/>
            <person name="Phuntumart V."/>
            <person name="Putnam N.H."/>
            <person name="Rash S."/>
            <person name="Rose J.K."/>
            <person name="Sakihama Y."/>
            <person name="Salamov A.A."/>
            <person name="Savidor A."/>
            <person name="Scheuring C.F."/>
            <person name="Smith B.M."/>
            <person name="Sobral B.W."/>
            <person name="Terry A."/>
            <person name="Torto-Alalibo T.A."/>
            <person name="Win J."/>
            <person name="Xu Z."/>
            <person name="Zhang H."/>
            <person name="Grigoriev I.V."/>
            <person name="Rokhsar D.S."/>
            <person name="Boore J.L."/>
        </authorList>
    </citation>
    <scope>NUCLEOTIDE SEQUENCE [LARGE SCALE GENOMIC DNA]</scope>
    <source>
        <strain evidence="3 4">P6497</strain>
    </source>
</reference>
<dbReference type="SMR" id="G4YK57"/>
<dbReference type="GO" id="GO:0003677">
    <property type="term" value="F:DNA binding"/>
    <property type="evidence" value="ECO:0007669"/>
    <property type="project" value="UniProtKB-KW"/>
</dbReference>
<feature type="non-terminal residue" evidence="3">
    <location>
        <position position="128"/>
    </location>
</feature>
<dbReference type="InterPro" id="IPR051491">
    <property type="entry name" value="Recombinase/Transposase-rel"/>
</dbReference>
<sequence length="128" mass="14749">RREFYTVTAKLDNYVKDLHYKAASHLCHNTDVILLPKFSTSSMLRPSAPWTHAFNDQMNTLAHYQFRRRLLAKCEVAGKAMVLCSETSSRICGRCCRLYLTLRNEDVFRCPHCGFLAGRDENAAYNIL</sequence>
<dbReference type="Pfam" id="PF07282">
    <property type="entry name" value="Cas12f1-like_TNB"/>
    <property type="match status" value="1"/>
</dbReference>
<gene>
    <name evidence="3" type="ORF">PHYSODRAFT_379213</name>
</gene>
<feature type="non-terminal residue" evidence="3">
    <location>
        <position position="1"/>
    </location>
</feature>
<dbReference type="PANTHER" id="PTHR36172:SF1">
    <property type="entry name" value="RESOLVASE-RELATED"/>
    <property type="match status" value="1"/>
</dbReference>
<name>G4YK57_PHYSP</name>
<evidence type="ECO:0000313" key="3">
    <source>
        <dbReference type="EMBL" id="EGZ27819.1"/>
    </source>
</evidence>
<dbReference type="RefSeq" id="XP_009515094.1">
    <property type="nucleotide sequence ID" value="XM_009516799.1"/>
</dbReference>
<keyword evidence="1" id="KW-0238">DNA-binding</keyword>
<dbReference type="InterPro" id="IPR010095">
    <property type="entry name" value="Cas12f1-like_TNB"/>
</dbReference>